<evidence type="ECO:0000313" key="11">
    <source>
        <dbReference type="EMBL" id="MFC0247624.1"/>
    </source>
</evidence>
<evidence type="ECO:0000256" key="7">
    <source>
        <dbReference type="ARBA" id="ARBA00049164"/>
    </source>
</evidence>
<evidence type="ECO:0000256" key="5">
    <source>
        <dbReference type="ARBA" id="ARBA00022833"/>
    </source>
</evidence>
<dbReference type="InterPro" id="IPR020843">
    <property type="entry name" value="ER"/>
</dbReference>
<keyword evidence="6" id="KW-0560">Oxidoreductase</keyword>
<dbReference type="RefSeq" id="WP_378040270.1">
    <property type="nucleotide sequence ID" value="NZ_JBHLWH010000011.1"/>
</dbReference>
<comment type="catalytic activity">
    <reaction evidence="7">
        <text>a secondary alcohol + NAD(+) = a ketone + NADH + H(+)</text>
        <dbReference type="Rhea" id="RHEA:10740"/>
        <dbReference type="ChEBI" id="CHEBI:15378"/>
        <dbReference type="ChEBI" id="CHEBI:17087"/>
        <dbReference type="ChEBI" id="CHEBI:35681"/>
        <dbReference type="ChEBI" id="CHEBI:57540"/>
        <dbReference type="ChEBI" id="CHEBI:57945"/>
        <dbReference type="EC" id="1.1.1.1"/>
    </reaction>
</comment>
<dbReference type="InterPro" id="IPR013154">
    <property type="entry name" value="ADH-like_N"/>
</dbReference>
<evidence type="ECO:0000256" key="2">
    <source>
        <dbReference type="ARBA" id="ARBA00008072"/>
    </source>
</evidence>
<dbReference type="InterPro" id="IPR011032">
    <property type="entry name" value="GroES-like_sf"/>
</dbReference>
<comment type="similarity">
    <text evidence="2 9">Belongs to the zinc-containing alcohol dehydrogenase family.</text>
</comment>
<dbReference type="SUPFAM" id="SSF51735">
    <property type="entry name" value="NAD(P)-binding Rossmann-fold domains"/>
    <property type="match status" value="1"/>
</dbReference>
<sequence length="314" mass="33144">MKTWVMDKVDADLRFEEREKPKPGPGEVLIKVVAAGLCHSDVGYREGVIPIIVDLPIVLGHEVSGIVEEVGEGVTEFKVGDEVAQAVKATDAPGVSRDGGYGEYVIGNVEMLVHKPAGVEWSQASAATDAGVTSYSGVVVHGGVEKGMRVGILGLGGLGMTGARIAVVQGAEVIGIEPREEAWQEARDRGVSRVVKDVSELAGEDLDVVIDFAGFGETTVKALDAVKFGGKVVLVGMGKLEFDFPSFDFITRAITLQGSTTLGKREHLDAVLKMIADGDLTITSADIGFDDIPEGLDRLAKGGVVGRLVARYDR</sequence>
<dbReference type="InterPro" id="IPR036291">
    <property type="entry name" value="NAD(P)-bd_dom_sf"/>
</dbReference>
<protein>
    <recommendedName>
        <fullName evidence="3">alcohol dehydrogenase</fullName>
        <ecNumber evidence="3">1.1.1.1</ecNumber>
    </recommendedName>
</protein>
<dbReference type="Gene3D" id="3.40.50.720">
    <property type="entry name" value="NAD(P)-binding Rossmann-like Domain"/>
    <property type="match status" value="1"/>
</dbReference>
<keyword evidence="4 9" id="KW-0479">Metal-binding</keyword>
<accession>A0ABV6F272</accession>
<comment type="catalytic activity">
    <reaction evidence="8">
        <text>a primary alcohol + NAD(+) = an aldehyde + NADH + H(+)</text>
        <dbReference type="Rhea" id="RHEA:10736"/>
        <dbReference type="ChEBI" id="CHEBI:15378"/>
        <dbReference type="ChEBI" id="CHEBI:15734"/>
        <dbReference type="ChEBI" id="CHEBI:17478"/>
        <dbReference type="ChEBI" id="CHEBI:57540"/>
        <dbReference type="ChEBI" id="CHEBI:57945"/>
        <dbReference type="EC" id="1.1.1.1"/>
    </reaction>
</comment>
<dbReference type="InterPro" id="IPR002328">
    <property type="entry name" value="ADH_Zn_CS"/>
</dbReference>
<dbReference type="SMART" id="SM00829">
    <property type="entry name" value="PKS_ER"/>
    <property type="match status" value="1"/>
</dbReference>
<proteinExistence type="inferred from homology"/>
<feature type="domain" description="Enoyl reductase (ER)" evidence="10">
    <location>
        <begin position="8"/>
        <end position="310"/>
    </location>
</feature>
<dbReference type="EMBL" id="JBHLWH010000011">
    <property type="protein sequence ID" value="MFC0247624.1"/>
    <property type="molecule type" value="Genomic_DNA"/>
</dbReference>
<dbReference type="Pfam" id="PF00107">
    <property type="entry name" value="ADH_zinc_N"/>
    <property type="match status" value="1"/>
</dbReference>
<evidence type="ECO:0000256" key="3">
    <source>
        <dbReference type="ARBA" id="ARBA00013190"/>
    </source>
</evidence>
<organism evidence="11 12">
    <name type="scientific">Citricoccus parietis</name>
    <dbReference type="NCBI Taxonomy" id="592307"/>
    <lineage>
        <taxon>Bacteria</taxon>
        <taxon>Bacillati</taxon>
        <taxon>Actinomycetota</taxon>
        <taxon>Actinomycetes</taxon>
        <taxon>Micrococcales</taxon>
        <taxon>Micrococcaceae</taxon>
        <taxon>Citricoccus</taxon>
    </lineage>
</organism>
<dbReference type="Proteomes" id="UP001589766">
    <property type="component" value="Unassembled WGS sequence"/>
</dbReference>
<name>A0ABV6F272_9MICC</name>
<dbReference type="Pfam" id="PF08240">
    <property type="entry name" value="ADH_N"/>
    <property type="match status" value="1"/>
</dbReference>
<evidence type="ECO:0000256" key="4">
    <source>
        <dbReference type="ARBA" id="ARBA00022723"/>
    </source>
</evidence>
<evidence type="ECO:0000313" key="12">
    <source>
        <dbReference type="Proteomes" id="UP001589766"/>
    </source>
</evidence>
<reference evidence="11 12" key="1">
    <citation type="submission" date="2024-09" db="EMBL/GenBank/DDBJ databases">
        <authorList>
            <person name="Sun Q."/>
            <person name="Mori K."/>
        </authorList>
    </citation>
    <scope>NUCLEOTIDE SEQUENCE [LARGE SCALE GENOMIC DNA]</scope>
    <source>
        <strain evidence="11 12">CCM 7609</strain>
    </source>
</reference>
<comment type="cofactor">
    <cofactor evidence="1 9">
        <name>Zn(2+)</name>
        <dbReference type="ChEBI" id="CHEBI:29105"/>
    </cofactor>
</comment>
<evidence type="ECO:0000256" key="9">
    <source>
        <dbReference type="RuleBase" id="RU361277"/>
    </source>
</evidence>
<comment type="caution">
    <text evidence="11">The sequence shown here is derived from an EMBL/GenBank/DDBJ whole genome shotgun (WGS) entry which is preliminary data.</text>
</comment>
<dbReference type="PANTHER" id="PTHR42940">
    <property type="entry name" value="ALCOHOL DEHYDROGENASE 1-RELATED"/>
    <property type="match status" value="1"/>
</dbReference>
<evidence type="ECO:0000259" key="10">
    <source>
        <dbReference type="SMART" id="SM00829"/>
    </source>
</evidence>
<gene>
    <name evidence="11" type="ORF">ACFFIO_03810</name>
</gene>
<dbReference type="PROSITE" id="PS00059">
    <property type="entry name" value="ADH_ZINC"/>
    <property type="match status" value="1"/>
</dbReference>
<dbReference type="Gene3D" id="3.90.180.10">
    <property type="entry name" value="Medium-chain alcohol dehydrogenases, catalytic domain"/>
    <property type="match status" value="2"/>
</dbReference>
<dbReference type="EC" id="1.1.1.1" evidence="3"/>
<dbReference type="InterPro" id="IPR013149">
    <property type="entry name" value="ADH-like_C"/>
</dbReference>
<evidence type="ECO:0000256" key="1">
    <source>
        <dbReference type="ARBA" id="ARBA00001947"/>
    </source>
</evidence>
<evidence type="ECO:0000256" key="8">
    <source>
        <dbReference type="ARBA" id="ARBA00049243"/>
    </source>
</evidence>
<keyword evidence="12" id="KW-1185">Reference proteome</keyword>
<dbReference type="CDD" id="cd08254">
    <property type="entry name" value="hydroxyacyl_CoA_DH"/>
    <property type="match status" value="1"/>
</dbReference>
<dbReference type="PANTHER" id="PTHR42940:SF8">
    <property type="entry name" value="VACUOLAR PROTEIN SORTING-ASSOCIATED PROTEIN 11"/>
    <property type="match status" value="1"/>
</dbReference>
<keyword evidence="5 9" id="KW-0862">Zinc</keyword>
<dbReference type="SUPFAM" id="SSF50129">
    <property type="entry name" value="GroES-like"/>
    <property type="match status" value="1"/>
</dbReference>
<evidence type="ECO:0000256" key="6">
    <source>
        <dbReference type="ARBA" id="ARBA00023002"/>
    </source>
</evidence>